<name>A0AAJ7VZ52_CEPCN</name>
<accession>A0AAJ7VZ52</accession>
<protein>
    <submittedName>
        <fullName evidence="2">Uncharacterized protein LOC112494028 isoform X1</fullName>
    </submittedName>
</protein>
<evidence type="ECO:0000313" key="1">
    <source>
        <dbReference type="Proteomes" id="UP000694920"/>
    </source>
</evidence>
<dbReference type="Proteomes" id="UP000694920">
    <property type="component" value="Unplaced"/>
</dbReference>
<reference evidence="2" key="1">
    <citation type="submission" date="2025-08" db="UniProtKB">
        <authorList>
            <consortium name="RefSeq"/>
        </authorList>
    </citation>
    <scope>IDENTIFICATION</scope>
</reference>
<dbReference type="GeneID" id="112494028"/>
<organism evidence="1 2">
    <name type="scientific">Cephus cinctus</name>
    <name type="common">Wheat stem sawfly</name>
    <dbReference type="NCBI Taxonomy" id="211228"/>
    <lineage>
        <taxon>Eukaryota</taxon>
        <taxon>Metazoa</taxon>
        <taxon>Ecdysozoa</taxon>
        <taxon>Arthropoda</taxon>
        <taxon>Hexapoda</taxon>
        <taxon>Insecta</taxon>
        <taxon>Pterygota</taxon>
        <taxon>Neoptera</taxon>
        <taxon>Endopterygota</taxon>
        <taxon>Hymenoptera</taxon>
        <taxon>Cephoidea</taxon>
        <taxon>Cephidae</taxon>
        <taxon>Cephus</taxon>
    </lineage>
</organism>
<proteinExistence type="predicted"/>
<sequence>MSCIPNSARIYGSPSCHQSYSAASSSIFFPESDQVRKSGKGNLHCCDNRRDPCHFWNCSSKAANQSARKNLLPFLYFLCNCGYNCLPDIFSFDIDRQEGGTTNQDGSRYCSIKINARRTHRLVAHSTKSRRKSLHALSHR</sequence>
<evidence type="ECO:0000313" key="2">
    <source>
        <dbReference type="RefSeq" id="XP_024938554.1"/>
    </source>
</evidence>
<gene>
    <name evidence="2" type="primary">LOC112494028</name>
</gene>
<dbReference type="RefSeq" id="XP_024938554.1">
    <property type="nucleotide sequence ID" value="XM_025082786.1"/>
</dbReference>
<keyword evidence="1" id="KW-1185">Reference proteome</keyword>
<dbReference type="AlphaFoldDB" id="A0AAJ7VZ52"/>
<dbReference type="KEGG" id="ccin:112494028"/>